<gene>
    <name evidence="1" type="ORF">DKG77_01655</name>
</gene>
<dbReference type="EMBL" id="QGEG01000001">
    <property type="protein sequence ID" value="PWL39566.1"/>
    <property type="molecule type" value="Genomic_DNA"/>
</dbReference>
<reference evidence="1 2" key="1">
    <citation type="submission" date="2018-05" db="EMBL/GenBank/DDBJ databases">
        <title>Complete genome sequence of Flagellimonas aquimarina ECD12 isolated from seaweed Ecklonia cava.</title>
        <authorList>
            <person name="Choi S."/>
            <person name="Seong C."/>
        </authorList>
    </citation>
    <scope>NUCLEOTIDE SEQUENCE [LARGE SCALE GENOMIC DNA]</scope>
    <source>
        <strain evidence="1 2">ECD12</strain>
    </source>
</reference>
<evidence type="ECO:0000313" key="2">
    <source>
        <dbReference type="Proteomes" id="UP000245762"/>
    </source>
</evidence>
<evidence type="ECO:0000313" key="1">
    <source>
        <dbReference type="EMBL" id="PWL39566.1"/>
    </source>
</evidence>
<sequence>MQNNKGLRFYEKLAKRDASYEQSMQLLGNQDESDYWIDQRNYERHLGKANFTSYLVYMKGKKDAYHEHVQTCDHKYRHSELYLEKAKEYLSLSNSDELLSLKSQNVVQSFTQKKKDNKPEHRK</sequence>
<name>A0A316L0Z6_9FLAO</name>
<accession>A0A316L0Z6</accession>
<dbReference type="AlphaFoldDB" id="A0A316L0Z6"/>
<protein>
    <submittedName>
        <fullName evidence="1">Uncharacterized protein</fullName>
    </submittedName>
</protein>
<organism evidence="1 2">
    <name type="scientific">Flagellimonas aquimarina</name>
    <dbReference type="NCBI Taxonomy" id="2201895"/>
    <lineage>
        <taxon>Bacteria</taxon>
        <taxon>Pseudomonadati</taxon>
        <taxon>Bacteroidota</taxon>
        <taxon>Flavobacteriia</taxon>
        <taxon>Flavobacteriales</taxon>
        <taxon>Flavobacteriaceae</taxon>
        <taxon>Flagellimonas</taxon>
    </lineage>
</organism>
<dbReference type="Proteomes" id="UP000245762">
    <property type="component" value="Unassembled WGS sequence"/>
</dbReference>
<proteinExistence type="predicted"/>
<keyword evidence="2" id="KW-1185">Reference proteome</keyword>
<comment type="caution">
    <text evidence="1">The sequence shown here is derived from an EMBL/GenBank/DDBJ whole genome shotgun (WGS) entry which is preliminary data.</text>
</comment>